<keyword evidence="2" id="KW-0067">ATP-binding</keyword>
<dbReference type="EMBL" id="JABWDY010028738">
    <property type="protein sequence ID" value="KAF5186874.1"/>
    <property type="molecule type" value="Genomic_DNA"/>
</dbReference>
<organism evidence="5 6">
    <name type="scientific">Thalictrum thalictroides</name>
    <name type="common">Rue-anemone</name>
    <name type="synonym">Anemone thalictroides</name>
    <dbReference type="NCBI Taxonomy" id="46969"/>
    <lineage>
        <taxon>Eukaryota</taxon>
        <taxon>Viridiplantae</taxon>
        <taxon>Streptophyta</taxon>
        <taxon>Embryophyta</taxon>
        <taxon>Tracheophyta</taxon>
        <taxon>Spermatophyta</taxon>
        <taxon>Magnoliopsida</taxon>
        <taxon>Ranunculales</taxon>
        <taxon>Ranunculaceae</taxon>
        <taxon>Thalictroideae</taxon>
        <taxon>Thalictrum</taxon>
    </lineage>
</organism>
<proteinExistence type="predicted"/>
<evidence type="ECO:0000313" key="6">
    <source>
        <dbReference type="Proteomes" id="UP000554482"/>
    </source>
</evidence>
<dbReference type="FunFam" id="1.10.510.10:FF:000849">
    <property type="entry name" value="receptor-like cytosolic serine/threonine-protein kinase RBK1 isoform X1"/>
    <property type="match status" value="1"/>
</dbReference>
<protein>
    <submittedName>
        <fullName evidence="5">Kinase domain</fullName>
    </submittedName>
</protein>
<feature type="domain" description="Protein kinase" evidence="4">
    <location>
        <begin position="385"/>
        <end position="652"/>
    </location>
</feature>
<evidence type="ECO:0000256" key="3">
    <source>
        <dbReference type="SAM" id="MobiDB-lite"/>
    </source>
</evidence>
<dbReference type="Gene3D" id="1.10.510.10">
    <property type="entry name" value="Transferase(Phosphotransferase) domain 1"/>
    <property type="match status" value="1"/>
</dbReference>
<dbReference type="InterPro" id="IPR000719">
    <property type="entry name" value="Prot_kinase_dom"/>
</dbReference>
<dbReference type="Gene3D" id="3.30.200.20">
    <property type="entry name" value="Phosphorylase Kinase, domain 1"/>
    <property type="match status" value="1"/>
</dbReference>
<dbReference type="SUPFAM" id="SSF56112">
    <property type="entry name" value="Protein kinase-like (PK-like)"/>
    <property type="match status" value="1"/>
</dbReference>
<comment type="caution">
    <text evidence="5">The sequence shown here is derived from an EMBL/GenBank/DDBJ whole genome shotgun (WGS) entry which is preliminary data.</text>
</comment>
<feature type="compositionally biased region" description="Polar residues" evidence="3">
    <location>
        <begin position="703"/>
        <end position="716"/>
    </location>
</feature>
<dbReference type="GO" id="GO:0004672">
    <property type="term" value="F:protein kinase activity"/>
    <property type="evidence" value="ECO:0007669"/>
    <property type="project" value="InterPro"/>
</dbReference>
<dbReference type="InterPro" id="IPR011009">
    <property type="entry name" value="Kinase-like_dom_sf"/>
</dbReference>
<dbReference type="CDD" id="cd14066">
    <property type="entry name" value="STKc_IRAK"/>
    <property type="match status" value="1"/>
</dbReference>
<evidence type="ECO:0000259" key="4">
    <source>
        <dbReference type="PROSITE" id="PS50011"/>
    </source>
</evidence>
<gene>
    <name evidence="5" type="ORF">FRX31_023540</name>
</gene>
<dbReference type="PROSITE" id="PS00109">
    <property type="entry name" value="PROTEIN_KINASE_TYR"/>
    <property type="match status" value="1"/>
</dbReference>
<feature type="region of interest" description="Disordered" evidence="3">
    <location>
        <begin position="703"/>
        <end position="741"/>
    </location>
</feature>
<keyword evidence="1" id="KW-0547">Nucleotide-binding</keyword>
<dbReference type="PANTHER" id="PTHR47989">
    <property type="entry name" value="OS01G0750732 PROTEIN"/>
    <property type="match status" value="1"/>
</dbReference>
<dbReference type="GO" id="GO:0005524">
    <property type="term" value="F:ATP binding"/>
    <property type="evidence" value="ECO:0007669"/>
    <property type="project" value="UniProtKB-KW"/>
</dbReference>
<dbReference type="Pfam" id="PF07714">
    <property type="entry name" value="PK_Tyr_Ser-Thr"/>
    <property type="match status" value="1"/>
</dbReference>
<evidence type="ECO:0000256" key="2">
    <source>
        <dbReference type="ARBA" id="ARBA00022840"/>
    </source>
</evidence>
<evidence type="ECO:0000256" key="1">
    <source>
        <dbReference type="ARBA" id="ARBA00022741"/>
    </source>
</evidence>
<dbReference type="InterPro" id="IPR008266">
    <property type="entry name" value="Tyr_kinase_AS"/>
</dbReference>
<dbReference type="FunFam" id="3.30.200.20:FF:000604">
    <property type="entry name" value="Proline-rich receptor-like protein kinase PERK8"/>
    <property type="match status" value="1"/>
</dbReference>
<dbReference type="PANTHER" id="PTHR47989:SF8">
    <property type="entry name" value="INACTIVE PROTEIN KINASE SELMODRAFT_444075-LIKE"/>
    <property type="match status" value="1"/>
</dbReference>
<dbReference type="Proteomes" id="UP000554482">
    <property type="component" value="Unassembled WGS sequence"/>
</dbReference>
<dbReference type="AlphaFoldDB" id="A0A7J6VP35"/>
<sequence>MSIESQRVVVIQDATKDVSSSAIEWALKGLSLKPRDKLTLLAVLHQVNNPSTLSFKGAGKLLGYKSRVDSSSMFGANSKAVVEEVARKREEYHHNAELMKVAELYATNKVEFKIAVVAGSPPKMVAIQASKSLKATWIILDRQMKKDKKYFMDKLLCGISRMKRDNSVEQLRGPKQLTINKNTDEEIRGSNVTYDEMLPGTPDEDDLFSLELSPINSSSPSKNILDEVQAVDTGEDLLWHNSWKTNTLSTSKSSEHLMSKTISSSSLGGTETASLTEEKFSPLKLLQEDENWTNTPGETVNITSQSFPTDSQEVQELEYDDTGTQDQIWNLSCTNEDLTTTLIPGWHTEDAFEDSICSVCKNRRPRIGWQRDFTYAELQTATDGFSAKTFLSEGGFGSVYKGRLRDGLMIAVKQHKDASSQGEKEFKSEVHVLSKARHKNVVMLLGSCSEGNHRLLVYEYVCNGSLDQHISKHSHEPLSWDDRVKIALGAARGLNYLHENNIIHRDMRPNNILVTHDHEPLLGDFGLARTQHEEDHSSDNRVVGTFGYLAPEYAESGRVSTKTDVYSFGVVLLELITGLTTIDKKLGDKSLVGWARPLLKERKYPDLIDPKILDAHDVHQLFWMVRVAEKCLTSEPNKRLSMTTVVETLTYITSGDTVCSIVDFSPAHSDSVSSISEFNGSQGDEGTEQENLFSEVHSVSNSSQRSGLFSSESSLQTFTTKSSCASSSKTSSKKNEKKGAKPRIKYSVLYGEMLH</sequence>
<dbReference type="InterPro" id="IPR001245">
    <property type="entry name" value="Ser-Thr/Tyr_kinase_cat_dom"/>
</dbReference>
<name>A0A7J6VP35_THATH</name>
<accession>A0A7J6VP35</accession>
<dbReference type="OrthoDB" id="4062651at2759"/>
<evidence type="ECO:0000313" key="5">
    <source>
        <dbReference type="EMBL" id="KAF5186874.1"/>
    </source>
</evidence>
<keyword evidence="5" id="KW-0418">Kinase</keyword>
<dbReference type="PROSITE" id="PS50011">
    <property type="entry name" value="PROTEIN_KINASE_DOM"/>
    <property type="match status" value="1"/>
</dbReference>
<keyword evidence="5" id="KW-0808">Transferase</keyword>
<keyword evidence="6" id="KW-1185">Reference proteome</keyword>
<reference evidence="5 6" key="1">
    <citation type="submission" date="2020-06" db="EMBL/GenBank/DDBJ databases">
        <title>Transcriptomic and genomic resources for Thalictrum thalictroides and T. hernandezii: Facilitating candidate gene discovery in an emerging model plant lineage.</title>
        <authorList>
            <person name="Arias T."/>
            <person name="Riano-Pachon D.M."/>
            <person name="Di Stilio V.S."/>
        </authorList>
    </citation>
    <scope>NUCLEOTIDE SEQUENCE [LARGE SCALE GENOMIC DNA]</scope>
    <source>
        <strain evidence="6">cv. WT478/WT964</strain>
        <tissue evidence="5">Leaves</tissue>
    </source>
</reference>
<feature type="compositionally biased region" description="Low complexity" evidence="3">
    <location>
        <begin position="717"/>
        <end position="730"/>
    </location>
</feature>